<dbReference type="InterPro" id="IPR038296">
    <property type="entry name" value="ParD_sf"/>
</dbReference>
<dbReference type="HOGENOM" id="CLU_2939391_0_0_6"/>
<dbReference type="AlphaFoldDB" id="Q7N7U5"/>
<organism evidence="1 2">
    <name type="scientific">Photorhabdus laumondii subsp. laumondii (strain DSM 15139 / CIP 105565 / TT01)</name>
    <name type="common">Photorhabdus luminescens subsp. laumondii</name>
    <dbReference type="NCBI Taxonomy" id="243265"/>
    <lineage>
        <taxon>Bacteria</taxon>
        <taxon>Pseudomonadati</taxon>
        <taxon>Pseudomonadota</taxon>
        <taxon>Gammaproteobacteria</taxon>
        <taxon>Enterobacterales</taxon>
        <taxon>Morganellaceae</taxon>
        <taxon>Photorhabdus</taxon>
    </lineage>
</organism>
<evidence type="ECO:0000313" key="2">
    <source>
        <dbReference type="Proteomes" id="UP000002514"/>
    </source>
</evidence>
<dbReference type="KEGG" id="plu:plu1006"/>
<reference evidence="2" key="1">
    <citation type="journal article" date="2003" name="Nat. Biotechnol.">
        <title>The genome sequence of the entomopathogenic bacterium Photorhabdus luminescens.</title>
        <authorList>
            <person name="Duchaud E."/>
            <person name="Rusniok C."/>
            <person name="Frangeul L."/>
            <person name="Buchrieser C."/>
            <person name="Givaudan A."/>
            <person name="Taourit S."/>
            <person name="Bocs S."/>
            <person name="Boursaux-Eude C."/>
            <person name="Chandler M."/>
            <person name="Charles J.-F."/>
            <person name="Dassa E."/>
            <person name="Derose R."/>
            <person name="Derzelle S."/>
            <person name="Freyssinet G."/>
            <person name="Gaudriault S."/>
            <person name="Medigue C."/>
            <person name="Lanois A."/>
            <person name="Powell K."/>
            <person name="Siguier P."/>
            <person name="Vincent R."/>
            <person name="Wingate V."/>
            <person name="Zouine M."/>
            <person name="Glaser P."/>
            <person name="Boemare N."/>
            <person name="Danchin A."/>
            <person name="Kunst F."/>
        </authorList>
    </citation>
    <scope>NUCLEOTIDE SEQUENCE [LARGE SCALE GENOMIC DNA]</scope>
    <source>
        <strain evidence="2">DSM 15139 / CIP 105565 / TT01</strain>
    </source>
</reference>
<accession>Q7N7U5</accession>
<sequence length="67" mass="7613">MRTTQQMSITLPNNMADVVKSKVRTSEYANESEVIRDGLWALMARDRTVESWRHNQLGSAGHLTVSH</sequence>
<dbReference type="SUPFAM" id="SSF47598">
    <property type="entry name" value="Ribbon-helix-helix"/>
    <property type="match status" value="1"/>
</dbReference>
<keyword evidence="2" id="KW-1185">Reference proteome</keyword>
<gene>
    <name evidence="1" type="ordered locus">plu1006</name>
</gene>
<dbReference type="EMBL" id="BX571862">
    <property type="protein sequence ID" value="CAE13301.1"/>
    <property type="molecule type" value="Genomic_DNA"/>
</dbReference>
<dbReference type="InterPro" id="IPR010985">
    <property type="entry name" value="Ribbon_hlx_hlx"/>
</dbReference>
<proteinExistence type="predicted"/>
<protein>
    <submittedName>
        <fullName evidence="1">Photorhabdus luminescens subsp. laumondii TTO1 complete genome segment 4/17</fullName>
    </submittedName>
</protein>
<dbReference type="eggNOG" id="COG3609">
    <property type="taxonomic scope" value="Bacteria"/>
</dbReference>
<dbReference type="STRING" id="243265.plu1006"/>
<name>Q7N7U5_PHOLL</name>
<dbReference type="CDD" id="cd22231">
    <property type="entry name" value="RHH_NikR_HicB-like"/>
    <property type="match status" value="1"/>
</dbReference>
<dbReference type="Proteomes" id="UP000002514">
    <property type="component" value="Chromosome"/>
</dbReference>
<dbReference type="GO" id="GO:0006355">
    <property type="term" value="P:regulation of DNA-templated transcription"/>
    <property type="evidence" value="ECO:0007669"/>
    <property type="project" value="InterPro"/>
</dbReference>
<evidence type="ECO:0000313" key="1">
    <source>
        <dbReference type="EMBL" id="CAE13301.1"/>
    </source>
</evidence>
<dbReference type="Gene3D" id="6.10.10.120">
    <property type="entry name" value="Antitoxin ParD1-like"/>
    <property type="match status" value="1"/>
</dbReference>